<dbReference type="Gene3D" id="3.30.565.10">
    <property type="entry name" value="Histidine kinase-like ATPase, C-terminal domain"/>
    <property type="match status" value="1"/>
</dbReference>
<evidence type="ECO:0000256" key="8">
    <source>
        <dbReference type="SAM" id="Phobius"/>
    </source>
</evidence>
<comment type="catalytic activity">
    <reaction evidence="1">
        <text>ATP + protein L-histidine = ADP + protein N-phospho-L-histidine.</text>
        <dbReference type="EC" id="2.7.13.3"/>
    </reaction>
</comment>
<keyword evidence="3" id="KW-0597">Phosphoprotein</keyword>
<dbReference type="PANTHER" id="PTHR41523:SF8">
    <property type="entry name" value="ETHYLENE RESPONSE SENSOR PROTEIN"/>
    <property type="match status" value="1"/>
</dbReference>
<feature type="transmembrane region" description="Helical" evidence="8">
    <location>
        <begin position="191"/>
        <end position="211"/>
    </location>
</feature>
<dbReference type="Proteomes" id="UP000578569">
    <property type="component" value="Unassembled WGS sequence"/>
</dbReference>
<evidence type="ECO:0000256" key="2">
    <source>
        <dbReference type="ARBA" id="ARBA00012438"/>
    </source>
</evidence>
<evidence type="ECO:0000313" key="10">
    <source>
        <dbReference type="EMBL" id="MBB3763393.1"/>
    </source>
</evidence>
<dbReference type="InterPro" id="IPR011102">
    <property type="entry name" value="Sig_transdc_His_kinase_HWE"/>
</dbReference>
<dbReference type="PANTHER" id="PTHR41523">
    <property type="entry name" value="TWO-COMPONENT SYSTEM SENSOR PROTEIN"/>
    <property type="match status" value="1"/>
</dbReference>
<evidence type="ECO:0000256" key="1">
    <source>
        <dbReference type="ARBA" id="ARBA00000085"/>
    </source>
</evidence>
<keyword evidence="11" id="KW-1185">Reference proteome</keyword>
<evidence type="ECO:0000256" key="3">
    <source>
        <dbReference type="ARBA" id="ARBA00022553"/>
    </source>
</evidence>
<evidence type="ECO:0000256" key="4">
    <source>
        <dbReference type="ARBA" id="ARBA00022679"/>
    </source>
</evidence>
<dbReference type="AlphaFoldDB" id="A0A839Z132"/>
<dbReference type="RefSeq" id="WP_183932745.1">
    <property type="nucleotide sequence ID" value="NZ_JACICF010000001.1"/>
</dbReference>
<evidence type="ECO:0000256" key="5">
    <source>
        <dbReference type="ARBA" id="ARBA00022741"/>
    </source>
</evidence>
<dbReference type="GO" id="GO:0005524">
    <property type="term" value="F:ATP binding"/>
    <property type="evidence" value="ECO:0007669"/>
    <property type="project" value="UniProtKB-KW"/>
</dbReference>
<keyword evidence="4" id="KW-0808">Transferase</keyword>
<evidence type="ECO:0000313" key="11">
    <source>
        <dbReference type="Proteomes" id="UP000578569"/>
    </source>
</evidence>
<proteinExistence type="predicted"/>
<dbReference type="InterPro" id="IPR036890">
    <property type="entry name" value="HATPase_C_sf"/>
</dbReference>
<dbReference type="CDD" id="cd19410">
    <property type="entry name" value="HK9-like_sensor"/>
    <property type="match status" value="1"/>
</dbReference>
<dbReference type="Pfam" id="PF05227">
    <property type="entry name" value="CHASE3"/>
    <property type="match status" value="1"/>
</dbReference>
<keyword evidence="6 10" id="KW-0418">Kinase</keyword>
<keyword evidence="5" id="KW-0547">Nucleotide-binding</keyword>
<keyword evidence="8" id="KW-0472">Membrane</keyword>
<feature type="domain" description="Signal transduction histidine kinase HWE region" evidence="9">
    <location>
        <begin position="239"/>
        <end position="321"/>
    </location>
</feature>
<accession>A0A839Z132</accession>
<protein>
    <recommendedName>
        <fullName evidence="2">histidine kinase</fullName>
        <ecNumber evidence="2">2.7.13.3</ecNumber>
    </recommendedName>
</protein>
<keyword evidence="8" id="KW-1133">Transmembrane helix</keyword>
<keyword evidence="8" id="KW-0812">Transmembrane</keyword>
<dbReference type="SUPFAM" id="SSF55874">
    <property type="entry name" value="ATPase domain of HSP90 chaperone/DNA topoisomerase II/histidine kinase"/>
    <property type="match status" value="1"/>
</dbReference>
<dbReference type="EC" id="2.7.13.3" evidence="2"/>
<name>A0A839Z132_9SPHN</name>
<dbReference type="Pfam" id="PF07536">
    <property type="entry name" value="HWE_HK"/>
    <property type="match status" value="1"/>
</dbReference>
<comment type="caution">
    <text evidence="10">The sequence shown here is derived from an EMBL/GenBank/DDBJ whole genome shotgun (WGS) entry which is preliminary data.</text>
</comment>
<evidence type="ECO:0000259" key="9">
    <source>
        <dbReference type="SMART" id="SM00911"/>
    </source>
</evidence>
<dbReference type="GO" id="GO:0004673">
    <property type="term" value="F:protein histidine kinase activity"/>
    <property type="evidence" value="ECO:0007669"/>
    <property type="project" value="UniProtKB-EC"/>
</dbReference>
<organism evidence="10 11">
    <name type="scientific">Sphingomicrobium lutaoense</name>
    <dbReference type="NCBI Taxonomy" id="515949"/>
    <lineage>
        <taxon>Bacteria</taxon>
        <taxon>Pseudomonadati</taxon>
        <taxon>Pseudomonadota</taxon>
        <taxon>Alphaproteobacteria</taxon>
        <taxon>Sphingomonadales</taxon>
        <taxon>Sphingomonadaceae</taxon>
        <taxon>Sphingomicrobium</taxon>
    </lineage>
</organism>
<keyword evidence="7" id="KW-0067">ATP-binding</keyword>
<gene>
    <name evidence="10" type="ORF">FHS50_000416</name>
</gene>
<sequence>MRRLLLMGPRVPSLILLLLVAAAIAGIVLSLVTTFEAERELRDQVGQTNDILAELRNVQRAATDAEAGQRGYVLTGDERYLENYRSGADVALPALEQLEDRIGPYPSEVQEDGLARLRRAVTSKMRELEIGVDLVRQGQREDAMRWVDTDTGLELMDEIRSVTEAMENHEQSVLADDLEAVERAAARTQPIILILSALVLAFLAIGLFGSMRMLRAERAARRAESDRRAREQADLLARELNHRVKNIFAVVQAVVGSTLRSEEEVQAAAQKVSERIQALSIAHEVSQGALDRPTASLELLLETTLAPYDDPRRTLEIDGPAVELANDQITPIGMIVHELATNAIKYGSWSVDDGAVEIHWTAEPVGNNGVRVEWHWREKGGPVPQPNEGTRRSGFGSRMIDMSVRQLGASYEREWLDEGLHVRLVFSLSVDGAGNQ</sequence>
<reference evidence="10 11" key="1">
    <citation type="submission" date="2020-08" db="EMBL/GenBank/DDBJ databases">
        <title>Genomic Encyclopedia of Type Strains, Phase IV (KMG-IV): sequencing the most valuable type-strain genomes for metagenomic binning, comparative biology and taxonomic classification.</title>
        <authorList>
            <person name="Goeker M."/>
        </authorList>
    </citation>
    <scope>NUCLEOTIDE SEQUENCE [LARGE SCALE GENOMIC DNA]</scope>
    <source>
        <strain evidence="10 11">DSM 24194</strain>
    </source>
</reference>
<evidence type="ECO:0000256" key="7">
    <source>
        <dbReference type="ARBA" id="ARBA00022840"/>
    </source>
</evidence>
<dbReference type="InterPro" id="IPR007891">
    <property type="entry name" value="CHASE3"/>
</dbReference>
<dbReference type="SMART" id="SM00911">
    <property type="entry name" value="HWE_HK"/>
    <property type="match status" value="1"/>
</dbReference>
<dbReference type="EMBL" id="JACICF010000001">
    <property type="protein sequence ID" value="MBB3763393.1"/>
    <property type="molecule type" value="Genomic_DNA"/>
</dbReference>
<evidence type="ECO:0000256" key="6">
    <source>
        <dbReference type="ARBA" id="ARBA00022777"/>
    </source>
</evidence>